<dbReference type="EMBL" id="CP042344">
    <property type="protein sequence ID" value="QEA14422.1"/>
    <property type="molecule type" value="Genomic_DNA"/>
</dbReference>
<protein>
    <submittedName>
        <fullName evidence="2">Uncharacterized protein</fullName>
    </submittedName>
</protein>
<name>A0A5B8S022_9BURK</name>
<accession>A0A5B8S022</accession>
<organism evidence="2 3">
    <name type="scientific">Comamonas flocculans</name>
    <dbReference type="NCBI Taxonomy" id="2597701"/>
    <lineage>
        <taxon>Bacteria</taxon>
        <taxon>Pseudomonadati</taxon>
        <taxon>Pseudomonadota</taxon>
        <taxon>Betaproteobacteria</taxon>
        <taxon>Burkholderiales</taxon>
        <taxon>Comamonadaceae</taxon>
        <taxon>Comamonas</taxon>
    </lineage>
</organism>
<dbReference type="OrthoDB" id="8904700at2"/>
<evidence type="ECO:0000313" key="3">
    <source>
        <dbReference type="Proteomes" id="UP000321199"/>
    </source>
</evidence>
<dbReference type="Proteomes" id="UP000321199">
    <property type="component" value="Chromosome"/>
</dbReference>
<evidence type="ECO:0000256" key="1">
    <source>
        <dbReference type="SAM" id="MobiDB-lite"/>
    </source>
</evidence>
<reference evidence="2 3" key="1">
    <citation type="submission" date="2019-07" db="EMBL/GenBank/DDBJ databases">
        <title>Complete genome sequence of Comamonas sp. NLF 7-7 isolated from livestock.</title>
        <authorList>
            <person name="Kim D.H."/>
            <person name="Kim J.G."/>
        </authorList>
    </citation>
    <scope>NUCLEOTIDE SEQUENCE [LARGE SCALE GENOMIC DNA]</scope>
    <source>
        <strain evidence="2 3">NLF 7-7</strain>
    </source>
</reference>
<proteinExistence type="predicted"/>
<feature type="region of interest" description="Disordered" evidence="1">
    <location>
        <begin position="67"/>
        <end position="89"/>
    </location>
</feature>
<keyword evidence="3" id="KW-1185">Reference proteome</keyword>
<dbReference type="KEGG" id="cof:FOZ74_01700"/>
<gene>
    <name evidence="2" type="ORF">FOZ74_01700</name>
</gene>
<sequence length="89" mass="9403">MPAAQAACYVVYGPDQQVVYRAQHPPVDMSRPLHETLPRVAPGGSMVFSLDNFGCELTVNRLPLKASAKAPARGARKNQRKAAAAGAAS</sequence>
<evidence type="ECO:0000313" key="2">
    <source>
        <dbReference type="EMBL" id="QEA14422.1"/>
    </source>
</evidence>
<dbReference type="AlphaFoldDB" id="A0A5B8S022"/>